<dbReference type="KEGG" id="bbo:BBOV_II002040"/>
<reference evidence="2 3" key="1">
    <citation type="journal article" date="2007" name="PLoS Pathog.">
        <title>Genome sequence of Babesia bovis and comparative analysis of apicomplexan hemoprotozoa.</title>
        <authorList>
            <person name="Brayton K.A."/>
            <person name="Lau A.O.T."/>
            <person name="Herndon D.R."/>
            <person name="Hannick L."/>
            <person name="Kappmeyer L.S."/>
            <person name="Berens S.J."/>
            <person name="Bidwell S.L."/>
            <person name="Brown W.C."/>
            <person name="Crabtree J."/>
            <person name="Fadrosh D."/>
            <person name="Feldblum T."/>
            <person name="Forberger H.A."/>
            <person name="Haas B.J."/>
            <person name="Howell J.M."/>
            <person name="Khouri H."/>
            <person name="Koo H."/>
            <person name="Mann D.J."/>
            <person name="Norimine J."/>
            <person name="Paulsen I.T."/>
            <person name="Radune D."/>
            <person name="Ren Q."/>
            <person name="Smith R.K. Jr."/>
            <person name="Suarez C.E."/>
            <person name="White O."/>
            <person name="Wortman J.R."/>
            <person name="Knowles D.P. Jr."/>
            <person name="McElwain T.F."/>
            <person name="Nene V.M."/>
        </authorList>
    </citation>
    <scope>NUCLEOTIDE SEQUENCE [LARGE SCALE GENOMIC DNA]</scope>
    <source>
        <strain evidence="2">T2Bo</strain>
    </source>
</reference>
<dbReference type="RefSeq" id="XP_001609728.1">
    <property type="nucleotide sequence ID" value="XM_001609678.1"/>
</dbReference>
<dbReference type="InParanoid" id="A7AT99"/>
<evidence type="ECO:0000256" key="1">
    <source>
        <dbReference type="SAM" id="MobiDB-lite"/>
    </source>
</evidence>
<organism evidence="2 3">
    <name type="scientific">Babesia bovis</name>
    <dbReference type="NCBI Taxonomy" id="5865"/>
    <lineage>
        <taxon>Eukaryota</taxon>
        <taxon>Sar</taxon>
        <taxon>Alveolata</taxon>
        <taxon>Apicomplexa</taxon>
        <taxon>Aconoidasida</taxon>
        <taxon>Piroplasmida</taxon>
        <taxon>Babesiidae</taxon>
        <taxon>Babesia</taxon>
    </lineage>
</organism>
<keyword evidence="3" id="KW-1185">Reference proteome</keyword>
<reference evidence="3" key="2">
    <citation type="journal article" date="2020" name="Data Brief">
        <title>Transcriptome dataset of Babesia bovis life stages within vertebrate and invertebrate hosts.</title>
        <authorList>
            <person name="Ueti M.W."/>
            <person name="Johnson W.C."/>
            <person name="Kappmeyer L.S."/>
            <person name="Herndon D.R."/>
            <person name="Mousel M.R."/>
            <person name="Reif K.E."/>
            <person name="Taus N.S."/>
            <person name="Ifeonu O.O."/>
            <person name="Silva J.C."/>
            <person name="Suarez C.E."/>
            <person name="Brayton K.A."/>
        </authorList>
    </citation>
    <scope>NUCLEOTIDE SEQUENCE [LARGE SCALE GENOMIC DNA]</scope>
</reference>
<feature type="compositionally biased region" description="Basic and acidic residues" evidence="1">
    <location>
        <begin position="259"/>
        <end position="280"/>
    </location>
</feature>
<comment type="caution">
    <text evidence="2">The sequence shown here is derived from an EMBL/GenBank/DDBJ whole genome shotgun (WGS) entry which is preliminary data.</text>
</comment>
<dbReference type="GeneID" id="5477956"/>
<dbReference type="Proteomes" id="UP000002173">
    <property type="component" value="Unassembled WGS sequence"/>
</dbReference>
<dbReference type="VEuPathDB" id="PiroplasmaDB:BBOV_II002040"/>
<evidence type="ECO:0000313" key="3">
    <source>
        <dbReference type="Proteomes" id="UP000002173"/>
    </source>
</evidence>
<dbReference type="EMBL" id="AAXT01000003">
    <property type="protein sequence ID" value="EDO06160.1"/>
    <property type="molecule type" value="Genomic_DNA"/>
</dbReference>
<feature type="region of interest" description="Disordered" evidence="1">
    <location>
        <begin position="244"/>
        <end position="283"/>
    </location>
</feature>
<reference evidence="3" key="3">
    <citation type="journal article" date="2021" name="Int. J. Parasitol.">
        <title>Comparative analysis of gene expression between Babesia bovis blood stages and kinetes allowed by improved genome annotation.</title>
        <authorList>
            <person name="Ueti M.W."/>
            <person name="Johnson W.C."/>
            <person name="Kappmeyer L.S."/>
            <person name="Herndon D.R."/>
            <person name="Mousel M.R."/>
            <person name="Reif K.E."/>
            <person name="Taus N.S."/>
            <person name="Ifeonu O.O."/>
            <person name="Silva J.C."/>
            <person name="Suarez C.E."/>
            <person name="Brayton K.A."/>
        </authorList>
    </citation>
    <scope>NUCLEOTIDE SEQUENCE [LARGE SCALE GENOMIC DNA]</scope>
</reference>
<gene>
    <name evidence="2" type="ORF">BBOV_II002040</name>
</gene>
<evidence type="ECO:0000313" key="2">
    <source>
        <dbReference type="EMBL" id="EDO06160.1"/>
    </source>
</evidence>
<protein>
    <submittedName>
        <fullName evidence="2">Uncharacterized protein</fullName>
    </submittedName>
</protein>
<name>A7AT99_BABBO</name>
<sequence length="380" mass="42186">MTLKVQKATHIPIGATIARNVLSKNERLIKALHLETNNEVCRIAHCNTISNGRKNEWKYIGTKSYNDLLAKALEGTCQKKCVGIKRGVLDDSNTSIRFNQFKLRSSPHRFTVKSEPHVEVGVDGKRVGVISLTTDDTATVPKRSKLSVPDAGKPYTPEPNSHVVHNAGILKQWEVDLLSNNKNSLINIDPVNEITPAPIYEFKQQMQNNKNEDLQCSNRSRMSAMDTGNESWVWIEPIEKTVVHNPPEALHHSKGSSKRGKDIRRPPTTENRSSGRDFTDMSRAYQPTPADVAASDTLTLEQSNITSKEAVQVGNPGGEISTMMNQSLLTVDADVLSLSNNPVKRSIDISKYKSKSTLKPIDLKSVSGFYVVNANADWQF</sequence>
<proteinExistence type="predicted"/>
<dbReference type="AlphaFoldDB" id="A7AT99"/>
<accession>A7AT99</accession>